<organism evidence="5 6">
    <name type="scientific">Ostreococcus lucimarinus (strain CCE9901)</name>
    <dbReference type="NCBI Taxonomy" id="436017"/>
    <lineage>
        <taxon>Eukaryota</taxon>
        <taxon>Viridiplantae</taxon>
        <taxon>Chlorophyta</taxon>
        <taxon>Mamiellophyceae</taxon>
        <taxon>Mamiellales</taxon>
        <taxon>Bathycoccaceae</taxon>
        <taxon>Ostreococcus</taxon>
    </lineage>
</organism>
<dbReference type="GeneID" id="5006657"/>
<dbReference type="InterPro" id="IPR001680">
    <property type="entry name" value="WD40_rpt"/>
</dbReference>
<evidence type="ECO:0000256" key="3">
    <source>
        <dbReference type="HAMAP-Rule" id="MF_03037"/>
    </source>
</evidence>
<dbReference type="Pfam" id="PF00400">
    <property type="entry name" value="WD40"/>
    <property type="match status" value="4"/>
</dbReference>
<dbReference type="PANTHER" id="PTHR19920:SF0">
    <property type="entry name" value="CYTOSOLIC IRON-SULFUR PROTEIN ASSEMBLY PROTEIN CIAO1-RELATED"/>
    <property type="match status" value="1"/>
</dbReference>
<dbReference type="RefSeq" id="XP_001422758.1">
    <property type="nucleotide sequence ID" value="XM_001422721.1"/>
</dbReference>
<keyword evidence="1 4" id="KW-0853">WD repeat</keyword>
<dbReference type="eggNOG" id="KOG0645">
    <property type="taxonomic scope" value="Eukaryota"/>
</dbReference>
<dbReference type="OrthoDB" id="284782at2759"/>
<gene>
    <name evidence="5" type="ORF">OSTLU_43665</name>
</gene>
<dbReference type="CDD" id="cd00200">
    <property type="entry name" value="WD40"/>
    <property type="match status" value="1"/>
</dbReference>
<dbReference type="Gene3D" id="2.130.10.10">
    <property type="entry name" value="YVTN repeat-like/Quinoprotein amine dehydrogenase"/>
    <property type="match status" value="1"/>
</dbReference>
<dbReference type="InterPro" id="IPR028608">
    <property type="entry name" value="CIAO1/Cia1"/>
</dbReference>
<dbReference type="Proteomes" id="UP000001568">
    <property type="component" value="Chromosome 20"/>
</dbReference>
<dbReference type="PANTHER" id="PTHR19920">
    <property type="entry name" value="WD40 PROTEIN CIAO1"/>
    <property type="match status" value="1"/>
</dbReference>
<evidence type="ECO:0000256" key="4">
    <source>
        <dbReference type="PROSITE-ProRule" id="PRU00221"/>
    </source>
</evidence>
<dbReference type="HAMAP" id="MF_03037">
    <property type="entry name" value="ciao1"/>
    <property type="match status" value="1"/>
</dbReference>
<dbReference type="GO" id="GO:0016226">
    <property type="term" value="P:iron-sulfur cluster assembly"/>
    <property type="evidence" value="ECO:0007669"/>
    <property type="project" value="UniProtKB-UniRule"/>
</dbReference>
<proteinExistence type="inferred from homology"/>
<dbReference type="Gramene" id="ABP01075">
    <property type="protein sequence ID" value="ABP01075"/>
    <property type="gene ID" value="OSTLU_43665"/>
</dbReference>
<dbReference type="AlphaFoldDB" id="A4SBD7"/>
<reference evidence="5 6" key="1">
    <citation type="journal article" date="2007" name="Proc. Natl. Acad. Sci. U.S.A.">
        <title>The tiny eukaryote Ostreococcus provides genomic insights into the paradox of plankton speciation.</title>
        <authorList>
            <person name="Palenik B."/>
            <person name="Grimwood J."/>
            <person name="Aerts A."/>
            <person name="Rouze P."/>
            <person name="Salamov A."/>
            <person name="Putnam N."/>
            <person name="Dupont C."/>
            <person name="Jorgensen R."/>
            <person name="Derelle E."/>
            <person name="Rombauts S."/>
            <person name="Zhou K."/>
            <person name="Otillar R."/>
            <person name="Merchant S.S."/>
            <person name="Podell S."/>
            <person name="Gaasterland T."/>
            <person name="Napoli C."/>
            <person name="Gendler K."/>
            <person name="Manuell A."/>
            <person name="Tai V."/>
            <person name="Vallon O."/>
            <person name="Piganeau G."/>
            <person name="Jancek S."/>
            <person name="Heijde M."/>
            <person name="Jabbari K."/>
            <person name="Bowler C."/>
            <person name="Lohr M."/>
            <person name="Robbens S."/>
            <person name="Werner G."/>
            <person name="Dubchak I."/>
            <person name="Pazour G.J."/>
            <person name="Ren Q."/>
            <person name="Paulsen I."/>
            <person name="Delwiche C."/>
            <person name="Schmutz J."/>
            <person name="Rokhsar D."/>
            <person name="Van de Peer Y."/>
            <person name="Moreau H."/>
            <person name="Grigoriev I.V."/>
        </authorList>
    </citation>
    <scope>NUCLEOTIDE SEQUENCE [LARGE SCALE GENOMIC DNA]</scope>
    <source>
        <strain evidence="5 6">CCE9901</strain>
    </source>
</reference>
<feature type="repeat" description="WD" evidence="4">
    <location>
        <begin position="294"/>
        <end position="330"/>
    </location>
</feature>
<evidence type="ECO:0000256" key="2">
    <source>
        <dbReference type="ARBA" id="ARBA00022737"/>
    </source>
</evidence>
<dbReference type="PROSITE" id="PS50082">
    <property type="entry name" value="WD_REPEATS_2"/>
    <property type="match status" value="3"/>
</dbReference>
<feature type="repeat" description="WD" evidence="4">
    <location>
        <begin position="96"/>
        <end position="128"/>
    </location>
</feature>
<keyword evidence="2" id="KW-0677">Repeat</keyword>
<comment type="function">
    <text evidence="3">Essential component of the cytosolic iron-sulfur (Fe/S) protein assembly machinery. Required for the maturation of extramitochondrial Fe/S proteins.</text>
</comment>
<dbReference type="PROSITE" id="PS50294">
    <property type="entry name" value="WD_REPEATS_REGION"/>
    <property type="match status" value="3"/>
</dbReference>
<dbReference type="SUPFAM" id="SSF50978">
    <property type="entry name" value="WD40 repeat-like"/>
    <property type="match status" value="1"/>
</dbReference>
<dbReference type="GO" id="GO:0097361">
    <property type="term" value="C:cytosolic [4Fe-4S] assembly targeting complex"/>
    <property type="evidence" value="ECO:0007669"/>
    <property type="project" value="InterPro"/>
</dbReference>
<dbReference type="KEGG" id="olu:OSTLU_43665"/>
<dbReference type="STRING" id="436017.A4SBD7"/>
<dbReference type="OMA" id="IREIRWS"/>
<dbReference type="InterPro" id="IPR015943">
    <property type="entry name" value="WD40/YVTN_repeat-like_dom_sf"/>
</dbReference>
<dbReference type="SMART" id="SM00320">
    <property type="entry name" value="WD40"/>
    <property type="match status" value="6"/>
</dbReference>
<evidence type="ECO:0000313" key="5">
    <source>
        <dbReference type="EMBL" id="ABP01075.1"/>
    </source>
</evidence>
<accession>A4SBD7</accession>
<sequence>MAPALDADAVVLRRPRAVWAVAHDPSRAGVAFACESSGATARVRADASTRRNWRVVETLEKCDRAARACAVSPCGRLVAVASFDGATTRWTRACAVEGHESEVKSCAWSRSGSLLATCGRDRTVWVWERYGDEEFECAAALHGHGGDVKRVTWHPTEDVLVSVSYDESVRVWREDADGDDWSCAQVLGGEDGAHGEGHEGTVWCASFEPRALDDGSRGTRCVTCGGDGALIVWNGRGFCDTELEFGARFACGHDRAVLSCSWGKNGVVAAGGGDNSIRLYAEIDGTWREIVTVENAHDDDVNDVQWSPHDSSLLMSASDDGTVKTWRFKP</sequence>
<dbReference type="HOGENOM" id="CLU_000288_57_8_1"/>
<evidence type="ECO:0000256" key="1">
    <source>
        <dbReference type="ARBA" id="ARBA00022574"/>
    </source>
</evidence>
<name>A4SBD7_OSTLU</name>
<evidence type="ECO:0000313" key="6">
    <source>
        <dbReference type="Proteomes" id="UP000001568"/>
    </source>
</evidence>
<dbReference type="EMBL" id="CP000600">
    <property type="protein sequence ID" value="ABP01075.1"/>
    <property type="molecule type" value="Genomic_DNA"/>
</dbReference>
<comment type="similarity">
    <text evidence="3">Belongs to the WD repeat CIA1 family.</text>
</comment>
<dbReference type="InterPro" id="IPR036322">
    <property type="entry name" value="WD40_repeat_dom_sf"/>
</dbReference>
<feature type="repeat" description="WD" evidence="4">
    <location>
        <begin position="141"/>
        <end position="172"/>
    </location>
</feature>
<protein>
    <recommendedName>
        <fullName evidence="3">Probable cytosolic iron-sulfur protein assembly protein CIAO1 homolog</fullName>
    </recommendedName>
</protein>
<keyword evidence="6" id="KW-1185">Reference proteome</keyword>